<organism evidence="1">
    <name type="scientific">Phytophthora nicotianae</name>
    <name type="common">Potato buckeye rot agent</name>
    <name type="synonym">Phytophthora parasitica</name>
    <dbReference type="NCBI Taxonomy" id="4792"/>
    <lineage>
        <taxon>Eukaryota</taxon>
        <taxon>Sar</taxon>
        <taxon>Stramenopiles</taxon>
        <taxon>Oomycota</taxon>
        <taxon>Peronosporomycetes</taxon>
        <taxon>Peronosporales</taxon>
        <taxon>Peronosporaceae</taxon>
        <taxon>Phytophthora</taxon>
    </lineage>
</organism>
<dbReference type="AlphaFoldDB" id="W2N5D9"/>
<dbReference type="Proteomes" id="UP000054532">
    <property type="component" value="Unassembled WGS sequence"/>
</dbReference>
<reference evidence="1" key="1">
    <citation type="submission" date="2013-11" db="EMBL/GenBank/DDBJ databases">
        <title>The Genome Sequence of Phytophthora parasitica IAC_01/95.</title>
        <authorList>
            <consortium name="The Broad Institute Genomics Platform"/>
            <person name="Russ C."/>
            <person name="Tyler B."/>
            <person name="Panabieres F."/>
            <person name="Shan W."/>
            <person name="Tripathy S."/>
            <person name="Grunwald N."/>
            <person name="Machado M."/>
            <person name="Johnson C.S."/>
            <person name="Arredondo F."/>
            <person name="Hong C."/>
            <person name="Coffey M."/>
            <person name="Young S.K."/>
            <person name="Zeng Q."/>
            <person name="Gargeya S."/>
            <person name="Fitzgerald M."/>
            <person name="Abouelleil A."/>
            <person name="Alvarado L."/>
            <person name="Chapman S.B."/>
            <person name="Gainer-Dewar J."/>
            <person name="Goldberg J."/>
            <person name="Griggs A."/>
            <person name="Gujja S."/>
            <person name="Hansen M."/>
            <person name="Howarth C."/>
            <person name="Imamovic A."/>
            <person name="Ireland A."/>
            <person name="Larimer J."/>
            <person name="McCowan C."/>
            <person name="Murphy C."/>
            <person name="Pearson M."/>
            <person name="Poon T.W."/>
            <person name="Priest M."/>
            <person name="Roberts A."/>
            <person name="Saif S."/>
            <person name="Shea T."/>
            <person name="Sykes S."/>
            <person name="Wortman J."/>
            <person name="Nusbaum C."/>
            <person name="Birren B."/>
        </authorList>
    </citation>
    <scope>NUCLEOTIDE SEQUENCE [LARGE SCALE GENOMIC DNA]</scope>
    <source>
        <strain evidence="1">IAC_01/95</strain>
    </source>
</reference>
<accession>W2N5D9</accession>
<dbReference type="EMBL" id="KI693550">
    <property type="protein sequence ID" value="ETM43776.1"/>
    <property type="molecule type" value="Genomic_DNA"/>
</dbReference>
<evidence type="ECO:0000313" key="1">
    <source>
        <dbReference type="EMBL" id="ETM43776.1"/>
    </source>
</evidence>
<proteinExistence type="predicted"/>
<dbReference type="VEuPathDB" id="FungiDB:PPTG_13427"/>
<name>W2N5D9_PHYNI</name>
<sequence>MASTFYTPTGEWIALAGIKISDPDSAEGILYLSIAVHNGKLRVALPRANSDGPTALQSTAISQTLNFAITAE</sequence>
<protein>
    <submittedName>
        <fullName evidence="1">Uncharacterized protein</fullName>
    </submittedName>
</protein>
<gene>
    <name evidence="1" type="ORF">L914_10870</name>
</gene>